<evidence type="ECO:0000256" key="4">
    <source>
        <dbReference type="ARBA" id="ARBA00023125"/>
    </source>
</evidence>
<dbReference type="Gene3D" id="1.20.5.170">
    <property type="match status" value="1"/>
</dbReference>
<accession>A0A8C9U572</accession>
<evidence type="ECO:0000256" key="2">
    <source>
        <dbReference type="ARBA" id="ARBA00017618"/>
    </source>
</evidence>
<sequence length="333" mass="36488">MASELAMSSSDLPTSPLAMEYVNDFDLMKFEVKKEPVEPDRSISQCSRLIAGGSLSSTPMSTPCSSVPPSPSFSAPSPGSGSEQKAHLEDFYWMSGYQQQLNPESLGFSPEDAVEALINSTHQLQSFDGYARGQQFAGAAGTGATAPGEEMGSAAAVVSAVIAAAAAQNGTPHHHHHHHHHHHAGAHHPAPGGPSSGGAVGSHPHTRVDERFSDEQLVTMSVRELNRQLRGVSKEEVIRLKQKRRTLKNRGYAQSCRYKRVQQRHVLESEKSQLLQQVEHLKQEIARLARERDAYKEKYEKLVSSGFRENGSSSDNNPSSPEFFMSSRKFLHL</sequence>
<feature type="region of interest" description="Disordered" evidence="7">
    <location>
        <begin position="168"/>
        <end position="206"/>
    </location>
</feature>
<evidence type="ECO:0000256" key="3">
    <source>
        <dbReference type="ARBA" id="ARBA00023015"/>
    </source>
</evidence>
<dbReference type="InterPro" id="IPR008917">
    <property type="entry name" value="TF_DNA-bd_sf"/>
</dbReference>
<feature type="region of interest" description="Disordered" evidence="7">
    <location>
        <begin position="54"/>
        <end position="84"/>
    </location>
</feature>
<dbReference type="SMART" id="SM00338">
    <property type="entry name" value="BRLZ"/>
    <property type="match status" value="1"/>
</dbReference>
<evidence type="ECO:0000256" key="5">
    <source>
        <dbReference type="ARBA" id="ARBA00023163"/>
    </source>
</evidence>
<dbReference type="Pfam" id="PF08383">
    <property type="entry name" value="Maf_N"/>
    <property type="match status" value="1"/>
</dbReference>
<dbReference type="InterPro" id="IPR004827">
    <property type="entry name" value="bZIP"/>
</dbReference>
<dbReference type="AlphaFoldDB" id="A0A8C9U572"/>
<dbReference type="FunFam" id="1.20.5.170:FF:000016">
    <property type="entry name" value="MAF bZIP transcription factor"/>
    <property type="match status" value="1"/>
</dbReference>
<dbReference type="Proteomes" id="UP000694397">
    <property type="component" value="Chromosome 7"/>
</dbReference>
<reference evidence="9" key="3">
    <citation type="submission" date="2025-09" db="UniProtKB">
        <authorList>
            <consortium name="Ensembl"/>
        </authorList>
    </citation>
    <scope>IDENTIFICATION</scope>
</reference>
<gene>
    <name evidence="9" type="primary">MAF</name>
    <name evidence="9" type="synonym">LOC114910915</name>
</gene>
<dbReference type="OrthoDB" id="5974330at2759"/>
<feature type="coiled-coil region" evidence="6">
    <location>
        <begin position="264"/>
        <end position="305"/>
    </location>
</feature>
<proteinExistence type="inferred from homology"/>
<dbReference type="PROSITE" id="PS50217">
    <property type="entry name" value="BZIP"/>
    <property type="match status" value="1"/>
</dbReference>
<evidence type="ECO:0000313" key="9">
    <source>
        <dbReference type="Ensembl" id="ENSSFOP00015060000.1"/>
    </source>
</evidence>
<feature type="compositionally biased region" description="Basic residues" evidence="7">
    <location>
        <begin position="172"/>
        <end position="186"/>
    </location>
</feature>
<evidence type="ECO:0000259" key="8">
    <source>
        <dbReference type="PROSITE" id="PS50217"/>
    </source>
</evidence>
<evidence type="ECO:0000313" key="10">
    <source>
        <dbReference type="Proteomes" id="UP000694397"/>
    </source>
</evidence>
<dbReference type="InterPro" id="IPR013592">
    <property type="entry name" value="Maf_TF_N"/>
</dbReference>
<dbReference type="SUPFAM" id="SSF47454">
    <property type="entry name" value="A DNA-binding domain in eukaryotic transcription factors"/>
    <property type="match status" value="1"/>
</dbReference>
<keyword evidence="6" id="KW-0175">Coiled coil</keyword>
<evidence type="ECO:0000256" key="6">
    <source>
        <dbReference type="SAM" id="Coils"/>
    </source>
</evidence>
<keyword evidence="10" id="KW-1185">Reference proteome</keyword>
<evidence type="ECO:0000256" key="7">
    <source>
        <dbReference type="SAM" id="MobiDB-lite"/>
    </source>
</evidence>
<reference evidence="9" key="2">
    <citation type="submission" date="2025-08" db="UniProtKB">
        <authorList>
            <consortium name="Ensembl"/>
        </authorList>
    </citation>
    <scope>IDENTIFICATION</scope>
</reference>
<keyword evidence="4" id="KW-0238">DNA-binding</keyword>
<dbReference type="GO" id="GO:0000978">
    <property type="term" value="F:RNA polymerase II cis-regulatory region sequence-specific DNA binding"/>
    <property type="evidence" value="ECO:0007669"/>
    <property type="project" value="TreeGrafter"/>
</dbReference>
<feature type="domain" description="BZIP" evidence="8">
    <location>
        <begin position="239"/>
        <end position="302"/>
    </location>
</feature>
<dbReference type="Pfam" id="PF03131">
    <property type="entry name" value="bZIP_Maf"/>
    <property type="match status" value="1"/>
</dbReference>
<protein>
    <recommendedName>
        <fullName evidence="2">Transcription factor Maf</fullName>
    </recommendedName>
</protein>
<dbReference type="PANTHER" id="PTHR10129:SF9">
    <property type="entry name" value="TRANSCRIPTION FACTOR MAF"/>
    <property type="match status" value="1"/>
</dbReference>
<evidence type="ECO:0000256" key="1">
    <source>
        <dbReference type="ARBA" id="ARBA00008500"/>
    </source>
</evidence>
<dbReference type="CDD" id="cd14718">
    <property type="entry name" value="bZIP_Maf_large"/>
    <property type="match status" value="1"/>
</dbReference>
<dbReference type="PANTHER" id="PTHR10129">
    <property type="entry name" value="TRANSCRIPTION FACTOR MAF"/>
    <property type="match status" value="1"/>
</dbReference>
<feature type="region of interest" description="Disordered" evidence="7">
    <location>
        <begin position="305"/>
        <end position="333"/>
    </location>
</feature>
<organism evidence="9 10">
    <name type="scientific">Scleropages formosus</name>
    <name type="common">Asian bonytongue</name>
    <name type="synonym">Osteoglossum formosum</name>
    <dbReference type="NCBI Taxonomy" id="113540"/>
    <lineage>
        <taxon>Eukaryota</taxon>
        <taxon>Metazoa</taxon>
        <taxon>Chordata</taxon>
        <taxon>Craniata</taxon>
        <taxon>Vertebrata</taxon>
        <taxon>Euteleostomi</taxon>
        <taxon>Actinopterygii</taxon>
        <taxon>Neopterygii</taxon>
        <taxon>Teleostei</taxon>
        <taxon>Osteoglossocephala</taxon>
        <taxon>Osteoglossomorpha</taxon>
        <taxon>Osteoglossiformes</taxon>
        <taxon>Osteoglossidae</taxon>
        <taxon>Scleropages</taxon>
    </lineage>
</organism>
<feature type="compositionally biased region" description="Low complexity" evidence="7">
    <location>
        <begin position="54"/>
        <end position="65"/>
    </location>
</feature>
<dbReference type="Ensembl" id="ENSSFOT00015070321.1">
    <property type="protein sequence ID" value="ENSSFOP00015060000.1"/>
    <property type="gene ID" value="ENSSFOG00015029551.1"/>
</dbReference>
<name>A0A8C9U572_SCLFO</name>
<reference evidence="9 10" key="1">
    <citation type="submission" date="2019-04" db="EMBL/GenBank/DDBJ databases">
        <authorList>
            <consortium name="Wellcome Sanger Institute Data Sharing"/>
        </authorList>
    </citation>
    <scope>NUCLEOTIDE SEQUENCE [LARGE SCALE GENOMIC DNA]</scope>
</reference>
<dbReference type="InterPro" id="IPR046347">
    <property type="entry name" value="bZIP_sf"/>
</dbReference>
<comment type="similarity">
    <text evidence="1">Belongs to the bZIP family. Maf subfamily.</text>
</comment>
<keyword evidence="3" id="KW-0805">Transcription regulation</keyword>
<dbReference type="GO" id="GO:0000981">
    <property type="term" value="F:DNA-binding transcription factor activity, RNA polymerase II-specific"/>
    <property type="evidence" value="ECO:0007669"/>
    <property type="project" value="TreeGrafter"/>
</dbReference>
<feature type="compositionally biased region" description="Low complexity" evidence="7">
    <location>
        <begin position="72"/>
        <end position="82"/>
    </location>
</feature>
<dbReference type="GeneTree" id="ENSGT00940000161531"/>
<dbReference type="InterPro" id="IPR004826">
    <property type="entry name" value="bZIP_Maf"/>
</dbReference>
<feature type="compositionally biased region" description="Low complexity" evidence="7">
    <location>
        <begin position="312"/>
        <end position="321"/>
    </location>
</feature>
<keyword evidence="5" id="KW-0804">Transcription</keyword>
<dbReference type="InterPro" id="IPR024874">
    <property type="entry name" value="Transcription_factor_Maf_fam"/>
</dbReference>
<dbReference type="GO" id="GO:0005634">
    <property type="term" value="C:nucleus"/>
    <property type="evidence" value="ECO:0007669"/>
    <property type="project" value="TreeGrafter"/>
</dbReference>
<dbReference type="KEGG" id="sfm:114910915"/>
<dbReference type="SUPFAM" id="SSF57959">
    <property type="entry name" value="Leucine zipper domain"/>
    <property type="match status" value="1"/>
</dbReference>